<dbReference type="GO" id="GO:0032259">
    <property type="term" value="P:methylation"/>
    <property type="evidence" value="ECO:0007669"/>
    <property type="project" value="UniProtKB-KW"/>
</dbReference>
<sequence>MDRNFDSYAEKYDSWFMENRNVLYSEAALVAYFLKKGEKILSIGCGSGLFEQILRSDYGIDIMDGIEPSSDMASIARARGMEVEVATAEDCPVRPSCYDAVLYNGCPGYITDLDRALSRSYASLRPGGKVILIDIPKESSYGLLYNLAKAVGTWDHPLLEGVCPRDPYPIELVDKACWRTTAEKAAAMERAGFSGLEYAQTLTVHPLYSGENIEQPVPGFDRGDYVAICGYKSL</sequence>
<dbReference type="EMBL" id="JADILX010000088">
    <property type="protein sequence ID" value="MBO8485941.1"/>
    <property type="molecule type" value="Genomic_DNA"/>
</dbReference>
<dbReference type="Proteomes" id="UP000823750">
    <property type="component" value="Unassembled WGS sequence"/>
</dbReference>
<reference evidence="2" key="2">
    <citation type="journal article" date="2021" name="PeerJ">
        <title>Extensive microbial diversity within the chicken gut microbiome revealed by metagenomics and culture.</title>
        <authorList>
            <person name="Gilroy R."/>
            <person name="Ravi A."/>
            <person name="Getino M."/>
            <person name="Pursley I."/>
            <person name="Horton D.L."/>
            <person name="Alikhan N.F."/>
            <person name="Baker D."/>
            <person name="Gharbi K."/>
            <person name="Hall N."/>
            <person name="Watson M."/>
            <person name="Adriaenssens E.M."/>
            <person name="Foster-Nyarko E."/>
            <person name="Jarju S."/>
            <person name="Secka A."/>
            <person name="Antonio M."/>
            <person name="Oren A."/>
            <person name="Chaudhuri R.R."/>
            <person name="La Ragione R."/>
            <person name="Hildebrand F."/>
            <person name="Pallen M.J."/>
        </authorList>
    </citation>
    <scope>NUCLEOTIDE SEQUENCE</scope>
    <source>
        <strain evidence="2">B2-16538</strain>
    </source>
</reference>
<reference evidence="2" key="1">
    <citation type="submission" date="2020-10" db="EMBL/GenBank/DDBJ databases">
        <authorList>
            <person name="Gilroy R."/>
        </authorList>
    </citation>
    <scope>NUCLEOTIDE SEQUENCE</scope>
    <source>
        <strain evidence="2">B2-16538</strain>
    </source>
</reference>
<dbReference type="SUPFAM" id="SSF53335">
    <property type="entry name" value="S-adenosyl-L-methionine-dependent methyltransferases"/>
    <property type="match status" value="1"/>
</dbReference>
<evidence type="ECO:0000313" key="2">
    <source>
        <dbReference type="EMBL" id="MBO8485941.1"/>
    </source>
</evidence>
<dbReference type="AlphaFoldDB" id="A0A9D9J3M8"/>
<dbReference type="CDD" id="cd02440">
    <property type="entry name" value="AdoMet_MTases"/>
    <property type="match status" value="1"/>
</dbReference>
<dbReference type="Pfam" id="PF13489">
    <property type="entry name" value="Methyltransf_23"/>
    <property type="match status" value="1"/>
</dbReference>
<evidence type="ECO:0000313" key="3">
    <source>
        <dbReference type="Proteomes" id="UP000823750"/>
    </source>
</evidence>
<comment type="caution">
    <text evidence="2">The sequence shown here is derived from an EMBL/GenBank/DDBJ whole genome shotgun (WGS) entry which is preliminary data.</text>
</comment>
<evidence type="ECO:0000256" key="1">
    <source>
        <dbReference type="ARBA" id="ARBA00022679"/>
    </source>
</evidence>
<proteinExistence type="predicted"/>
<dbReference type="PANTHER" id="PTHR43861">
    <property type="entry name" value="TRANS-ACONITATE 2-METHYLTRANSFERASE-RELATED"/>
    <property type="match status" value="1"/>
</dbReference>
<accession>A0A9D9J3M8</accession>
<protein>
    <submittedName>
        <fullName evidence="2">Class I SAM-dependent methyltransferase</fullName>
    </submittedName>
</protein>
<dbReference type="PANTHER" id="PTHR43861:SF3">
    <property type="entry name" value="PUTATIVE (AFU_ORTHOLOGUE AFUA_2G14390)-RELATED"/>
    <property type="match status" value="1"/>
</dbReference>
<dbReference type="GO" id="GO:0008168">
    <property type="term" value="F:methyltransferase activity"/>
    <property type="evidence" value="ECO:0007669"/>
    <property type="project" value="UniProtKB-KW"/>
</dbReference>
<organism evidence="2 3">
    <name type="scientific">Candidatus Cryptobacteroides excrementavium</name>
    <dbReference type="NCBI Taxonomy" id="2840759"/>
    <lineage>
        <taxon>Bacteria</taxon>
        <taxon>Pseudomonadati</taxon>
        <taxon>Bacteroidota</taxon>
        <taxon>Bacteroidia</taxon>
        <taxon>Bacteroidales</taxon>
        <taxon>Candidatus Cryptobacteroides</taxon>
    </lineage>
</organism>
<dbReference type="Gene3D" id="3.40.50.150">
    <property type="entry name" value="Vaccinia Virus protein VP39"/>
    <property type="match status" value="1"/>
</dbReference>
<gene>
    <name evidence="2" type="ORF">IAB78_05910</name>
</gene>
<name>A0A9D9J3M8_9BACT</name>
<dbReference type="InterPro" id="IPR029063">
    <property type="entry name" value="SAM-dependent_MTases_sf"/>
</dbReference>
<keyword evidence="1" id="KW-0808">Transferase</keyword>
<keyword evidence="2" id="KW-0489">Methyltransferase</keyword>